<dbReference type="Gene3D" id="3.40.630.10">
    <property type="entry name" value="Zn peptidases"/>
    <property type="match status" value="1"/>
</dbReference>
<reference evidence="1" key="1">
    <citation type="submission" date="2018-05" db="EMBL/GenBank/DDBJ databases">
        <authorList>
            <person name="Lanie J.A."/>
            <person name="Ng W.-L."/>
            <person name="Kazmierczak K.M."/>
            <person name="Andrzejewski T.M."/>
            <person name="Davidsen T.M."/>
            <person name="Wayne K.J."/>
            <person name="Tettelin H."/>
            <person name="Glass J.I."/>
            <person name="Rusch D."/>
            <person name="Podicherti R."/>
            <person name="Tsui H.-C.T."/>
            <person name="Winkler M.E."/>
        </authorList>
    </citation>
    <scope>NUCLEOTIDE SEQUENCE</scope>
</reference>
<accession>A0A382MP60</accession>
<sequence>MGFNNLLNESNDNLVKHRRNLHSIPEIGFEEENTSKYIQNELKKLNIPYKAGYGKTGVVGVIKGGLGEGRSIMIRADIDGLPLTEETQLDFASKNGCMHACGHDGHISILLETAKIIESIKDTFKGEVILCFQPAEEIVQGAMAMINDGLFDDYKPERVIGLHIWNQLESGFIGVNDTVVFASADAFSLEVRGRGGHGALPHL</sequence>
<dbReference type="PANTHER" id="PTHR11014">
    <property type="entry name" value="PEPTIDASE M20 FAMILY MEMBER"/>
    <property type="match status" value="1"/>
</dbReference>
<gene>
    <name evidence="1" type="ORF">METZ01_LOCUS301975</name>
</gene>
<dbReference type="NCBIfam" id="TIGR01891">
    <property type="entry name" value="amidohydrolases"/>
    <property type="match status" value="1"/>
</dbReference>
<dbReference type="Pfam" id="PF01546">
    <property type="entry name" value="Peptidase_M20"/>
    <property type="match status" value="1"/>
</dbReference>
<proteinExistence type="predicted"/>
<name>A0A382MP60_9ZZZZ</name>
<evidence type="ECO:0000313" key="1">
    <source>
        <dbReference type="EMBL" id="SVC49121.1"/>
    </source>
</evidence>
<dbReference type="EMBL" id="UINC01094138">
    <property type="protein sequence ID" value="SVC49121.1"/>
    <property type="molecule type" value="Genomic_DNA"/>
</dbReference>
<dbReference type="InterPro" id="IPR017439">
    <property type="entry name" value="Amidohydrolase"/>
</dbReference>
<feature type="non-terminal residue" evidence="1">
    <location>
        <position position="203"/>
    </location>
</feature>
<organism evidence="1">
    <name type="scientific">marine metagenome</name>
    <dbReference type="NCBI Taxonomy" id="408172"/>
    <lineage>
        <taxon>unclassified sequences</taxon>
        <taxon>metagenomes</taxon>
        <taxon>ecological metagenomes</taxon>
    </lineage>
</organism>
<protein>
    <recommendedName>
        <fullName evidence="2">Peptidase M20 dimerisation domain-containing protein</fullName>
    </recommendedName>
</protein>
<dbReference type="Gene3D" id="3.30.70.360">
    <property type="match status" value="1"/>
</dbReference>
<dbReference type="PANTHER" id="PTHR11014:SF63">
    <property type="entry name" value="METALLOPEPTIDASE, PUTATIVE (AFU_ORTHOLOGUE AFUA_6G09600)-RELATED"/>
    <property type="match status" value="1"/>
</dbReference>
<evidence type="ECO:0008006" key="2">
    <source>
        <dbReference type="Google" id="ProtNLM"/>
    </source>
</evidence>
<dbReference type="SUPFAM" id="SSF53187">
    <property type="entry name" value="Zn-dependent exopeptidases"/>
    <property type="match status" value="1"/>
</dbReference>
<dbReference type="AlphaFoldDB" id="A0A382MP60"/>
<dbReference type="InterPro" id="IPR002933">
    <property type="entry name" value="Peptidase_M20"/>
</dbReference>
<dbReference type="GO" id="GO:0016787">
    <property type="term" value="F:hydrolase activity"/>
    <property type="evidence" value="ECO:0007669"/>
    <property type="project" value="InterPro"/>
</dbReference>
<feature type="non-terminal residue" evidence="1">
    <location>
        <position position="1"/>
    </location>
</feature>